<dbReference type="InterPro" id="IPR036390">
    <property type="entry name" value="WH_DNA-bd_sf"/>
</dbReference>
<evidence type="ECO:0000259" key="5">
    <source>
        <dbReference type="PROSITE" id="PS50931"/>
    </source>
</evidence>
<dbReference type="SUPFAM" id="SSF53850">
    <property type="entry name" value="Periplasmic binding protein-like II"/>
    <property type="match status" value="1"/>
</dbReference>
<keyword evidence="4" id="KW-0804">Transcription</keyword>
<dbReference type="SUPFAM" id="SSF46785">
    <property type="entry name" value="Winged helix' DNA-binding domain"/>
    <property type="match status" value="1"/>
</dbReference>
<evidence type="ECO:0000256" key="1">
    <source>
        <dbReference type="ARBA" id="ARBA00009437"/>
    </source>
</evidence>
<keyword evidence="2" id="KW-0805">Transcription regulation</keyword>
<dbReference type="PROSITE" id="PS50931">
    <property type="entry name" value="HTH_LYSR"/>
    <property type="match status" value="1"/>
</dbReference>
<dbReference type="CDD" id="cd08414">
    <property type="entry name" value="PBP2_LTTR_aromatics_like"/>
    <property type="match status" value="1"/>
</dbReference>
<sequence>MEIRQLQFAVRVAETLHFGRAAELEHIAPSVLSTQIRRLESRLGVKIFERTPHQVLVTPAGAHFIGEAREILERLGRLRTETQAIARSATERLSIGFFGEALGELTHRVFNAFATTFPHTELQFTELSMSTQFEDLNAGAVDVAFLRMPIDDRTFRVRPLFQERLYAAVAADGPFSDATSLKVEDIIDEPFAVAGDDTPSEWAGFWSLDGNRGAPRRIGAKVHTLSESLSAVAYSGAIDTYPASATRTFQHPGVAFVPIEDAPASVLAFTWRRDNDNPMIPELLAVTTSVIRQHIDELPEAELVIE</sequence>
<name>A0ABP7DKD9_9MICC</name>
<reference evidence="7" key="1">
    <citation type="journal article" date="2019" name="Int. J. Syst. Evol. Microbiol.">
        <title>The Global Catalogue of Microorganisms (GCM) 10K type strain sequencing project: providing services to taxonomists for standard genome sequencing and annotation.</title>
        <authorList>
            <consortium name="The Broad Institute Genomics Platform"/>
            <consortium name="The Broad Institute Genome Sequencing Center for Infectious Disease"/>
            <person name="Wu L."/>
            <person name="Ma J."/>
        </authorList>
    </citation>
    <scope>NUCLEOTIDE SEQUENCE [LARGE SCALE GENOMIC DNA]</scope>
    <source>
        <strain evidence="7">JCM 16961</strain>
    </source>
</reference>
<evidence type="ECO:0000313" key="7">
    <source>
        <dbReference type="Proteomes" id="UP001501536"/>
    </source>
</evidence>
<protein>
    <submittedName>
        <fullName evidence="6">LysR family transcriptional regulator</fullName>
    </submittedName>
</protein>
<dbReference type="InterPro" id="IPR005119">
    <property type="entry name" value="LysR_subst-bd"/>
</dbReference>
<dbReference type="PANTHER" id="PTHR30346:SF0">
    <property type="entry name" value="HCA OPERON TRANSCRIPTIONAL ACTIVATOR HCAR"/>
    <property type="match status" value="1"/>
</dbReference>
<accession>A0ABP7DKD9</accession>
<dbReference type="Proteomes" id="UP001501536">
    <property type="component" value="Unassembled WGS sequence"/>
</dbReference>
<dbReference type="EMBL" id="BAABCJ010000005">
    <property type="protein sequence ID" value="GAA3705668.1"/>
    <property type="molecule type" value="Genomic_DNA"/>
</dbReference>
<dbReference type="Gene3D" id="3.40.190.10">
    <property type="entry name" value="Periplasmic binding protein-like II"/>
    <property type="match status" value="2"/>
</dbReference>
<comment type="caution">
    <text evidence="6">The sequence shown here is derived from an EMBL/GenBank/DDBJ whole genome shotgun (WGS) entry which is preliminary data.</text>
</comment>
<dbReference type="PANTHER" id="PTHR30346">
    <property type="entry name" value="TRANSCRIPTIONAL DUAL REGULATOR HCAR-RELATED"/>
    <property type="match status" value="1"/>
</dbReference>
<comment type="similarity">
    <text evidence="1">Belongs to the LysR transcriptional regulatory family.</text>
</comment>
<dbReference type="Gene3D" id="1.10.10.10">
    <property type="entry name" value="Winged helix-like DNA-binding domain superfamily/Winged helix DNA-binding domain"/>
    <property type="match status" value="1"/>
</dbReference>
<dbReference type="InterPro" id="IPR000847">
    <property type="entry name" value="LysR_HTH_N"/>
</dbReference>
<dbReference type="InterPro" id="IPR036388">
    <property type="entry name" value="WH-like_DNA-bd_sf"/>
</dbReference>
<evidence type="ECO:0000256" key="3">
    <source>
        <dbReference type="ARBA" id="ARBA00023125"/>
    </source>
</evidence>
<keyword evidence="3" id="KW-0238">DNA-binding</keyword>
<dbReference type="Pfam" id="PF03466">
    <property type="entry name" value="LysR_substrate"/>
    <property type="match status" value="1"/>
</dbReference>
<gene>
    <name evidence="6" type="ORF">GCM10022377_19240</name>
</gene>
<organism evidence="6 7">
    <name type="scientific">Zhihengliuella alba</name>
    <dbReference type="NCBI Taxonomy" id="547018"/>
    <lineage>
        <taxon>Bacteria</taxon>
        <taxon>Bacillati</taxon>
        <taxon>Actinomycetota</taxon>
        <taxon>Actinomycetes</taxon>
        <taxon>Micrococcales</taxon>
        <taxon>Micrococcaceae</taxon>
        <taxon>Zhihengliuella</taxon>
    </lineage>
</organism>
<keyword evidence="7" id="KW-1185">Reference proteome</keyword>
<feature type="domain" description="HTH lysR-type" evidence="5">
    <location>
        <begin position="1"/>
        <end position="58"/>
    </location>
</feature>
<evidence type="ECO:0000256" key="4">
    <source>
        <dbReference type="ARBA" id="ARBA00023163"/>
    </source>
</evidence>
<proteinExistence type="inferred from homology"/>
<dbReference type="Pfam" id="PF00126">
    <property type="entry name" value="HTH_1"/>
    <property type="match status" value="1"/>
</dbReference>
<evidence type="ECO:0000256" key="2">
    <source>
        <dbReference type="ARBA" id="ARBA00023015"/>
    </source>
</evidence>
<evidence type="ECO:0000313" key="6">
    <source>
        <dbReference type="EMBL" id="GAA3705668.1"/>
    </source>
</evidence>
<dbReference type="RefSeq" id="WP_344883622.1">
    <property type="nucleotide sequence ID" value="NZ_BAABCJ010000005.1"/>
</dbReference>